<sequence length="140" mass="14752">MMPRVLAVLTLAVLSTCGAAGLPPVPYRNSASSAPASAGGLRACVIGETLYLLDSAGRVRSLSYARLVPDNTLRVRQSYDRNGKLTGASVLWSGFAGPLLDVRGAFDGRGRLVKETGFRAKGMGTPLRSYLRAVPKGLKC</sequence>
<evidence type="ECO:0000313" key="3">
    <source>
        <dbReference type="Proteomes" id="UP001217044"/>
    </source>
</evidence>
<evidence type="ECO:0000313" key="2">
    <source>
        <dbReference type="EMBL" id="WDA58697.1"/>
    </source>
</evidence>
<dbReference type="Proteomes" id="UP001217044">
    <property type="component" value="Chromosome"/>
</dbReference>
<feature type="chain" id="PRO_5046959170" evidence="1">
    <location>
        <begin position="21"/>
        <end position="140"/>
    </location>
</feature>
<name>A0ABY7V0J9_9DEIO</name>
<dbReference type="RefSeq" id="WP_273988872.1">
    <property type="nucleotide sequence ID" value="NZ_BAABQT010000001.1"/>
</dbReference>
<accession>A0ABY7V0J9</accession>
<protein>
    <submittedName>
        <fullName evidence="2">Uncharacterized protein</fullName>
    </submittedName>
</protein>
<evidence type="ECO:0000256" key="1">
    <source>
        <dbReference type="SAM" id="SignalP"/>
    </source>
</evidence>
<gene>
    <name evidence="2" type="ORF">M8445_00315</name>
</gene>
<reference evidence="2 3" key="1">
    <citation type="submission" date="2022-12" db="EMBL/GenBank/DDBJ databases">
        <title>Genome Sequence of Deinococcus aquaticus Type Strain PB314.</title>
        <authorList>
            <person name="Albert C."/>
            <person name="Hill J."/>
            <person name="Boren L."/>
            <person name="Scholz-Ng S."/>
            <person name="Fatema N."/>
            <person name="Grosso R."/>
            <person name="Soboslay E."/>
            <person name="Tuohy J."/>
        </authorList>
    </citation>
    <scope>NUCLEOTIDE SEQUENCE [LARGE SCALE GENOMIC DNA]</scope>
    <source>
        <strain evidence="2 3">PB-314</strain>
    </source>
</reference>
<keyword evidence="3" id="KW-1185">Reference proteome</keyword>
<dbReference type="EMBL" id="CP115165">
    <property type="protein sequence ID" value="WDA58697.1"/>
    <property type="molecule type" value="Genomic_DNA"/>
</dbReference>
<organism evidence="2 3">
    <name type="scientific">Deinococcus aquaticus</name>
    <dbReference type="NCBI Taxonomy" id="328692"/>
    <lineage>
        <taxon>Bacteria</taxon>
        <taxon>Thermotogati</taxon>
        <taxon>Deinococcota</taxon>
        <taxon>Deinococci</taxon>
        <taxon>Deinococcales</taxon>
        <taxon>Deinococcaceae</taxon>
        <taxon>Deinococcus</taxon>
    </lineage>
</organism>
<keyword evidence="1" id="KW-0732">Signal</keyword>
<proteinExistence type="predicted"/>
<feature type="signal peptide" evidence="1">
    <location>
        <begin position="1"/>
        <end position="20"/>
    </location>
</feature>